<dbReference type="OrthoDB" id="115252at2"/>
<name>A0A5C4UTH4_9ACTN</name>
<dbReference type="SUPFAM" id="SSF56112">
    <property type="entry name" value="Protein kinase-like (PK-like)"/>
    <property type="match status" value="1"/>
</dbReference>
<comment type="caution">
    <text evidence="2">The sequence shown here is derived from an EMBL/GenBank/DDBJ whole genome shotgun (WGS) entry which is preliminary data.</text>
</comment>
<keyword evidence="2" id="KW-0808">Transferase</keyword>
<protein>
    <submittedName>
        <fullName evidence="2">Aminoglycoside phosphotransferase family protein</fullName>
    </submittedName>
</protein>
<dbReference type="GO" id="GO:0016740">
    <property type="term" value="F:transferase activity"/>
    <property type="evidence" value="ECO:0007669"/>
    <property type="project" value="UniProtKB-KW"/>
</dbReference>
<dbReference type="Gene3D" id="1.10.510.10">
    <property type="entry name" value="Transferase(Phosphotransferase) domain 1"/>
    <property type="match status" value="1"/>
</dbReference>
<dbReference type="InterPro" id="IPR002575">
    <property type="entry name" value="Aminoglycoside_PTrfase"/>
</dbReference>
<dbReference type="Pfam" id="PF01636">
    <property type="entry name" value="APH"/>
    <property type="match status" value="1"/>
</dbReference>
<evidence type="ECO:0000313" key="3">
    <source>
        <dbReference type="Proteomes" id="UP000311713"/>
    </source>
</evidence>
<feature type="domain" description="Aminoglycoside phosphotransferase" evidence="1">
    <location>
        <begin position="66"/>
        <end position="270"/>
    </location>
</feature>
<evidence type="ECO:0000313" key="2">
    <source>
        <dbReference type="EMBL" id="TNM26818.1"/>
    </source>
</evidence>
<sequence>MHEPPPELDPSALAALLRERWGLTPASLEHSPVGFGGYHWTAAEEGGRRWFVTAWDLDAGQARLPTLTAALDATAVLAGGIDGVVGPVPDREGATTRTLGTRYAVAVFPWATGTGGAHGQEYSPERRRALLGLLASVHGSSRLVPDAPRLAPELGQRAVLERALDELSTPWTGGPYAEPARAALRERQPDAVRATLDLFDALLARTRAEGVPSVLTHGEPHPGNVLWSEGRPALIDWDTVGLAPAERDLWQVTEDPAELAAYTGAGGGPVSPTALRLYRLRWDLDEITLYLGQFRAPHGGGRDSAVAFDGLVESLDRALAERERGGPGT</sequence>
<gene>
    <name evidence="2" type="ORF">FH715_22520</name>
</gene>
<keyword evidence="3" id="KW-1185">Reference proteome</keyword>
<organism evidence="2 3">
    <name type="scientific">Streptomyces sedi</name>
    <dbReference type="NCBI Taxonomy" id="555059"/>
    <lineage>
        <taxon>Bacteria</taxon>
        <taxon>Bacillati</taxon>
        <taxon>Actinomycetota</taxon>
        <taxon>Actinomycetes</taxon>
        <taxon>Kitasatosporales</taxon>
        <taxon>Streptomycetaceae</taxon>
        <taxon>Streptomyces</taxon>
    </lineage>
</organism>
<dbReference type="Gene3D" id="3.30.200.20">
    <property type="entry name" value="Phosphorylase Kinase, domain 1"/>
    <property type="match status" value="1"/>
</dbReference>
<dbReference type="AlphaFoldDB" id="A0A5C4UTH4"/>
<proteinExistence type="predicted"/>
<accession>A0A5C4UTH4</accession>
<reference evidence="2 3" key="1">
    <citation type="submission" date="2019-06" db="EMBL/GenBank/DDBJ databases">
        <title>Draft genome of Streptomyces sedi sp. JCM16909.</title>
        <authorList>
            <person name="Klykleung N."/>
            <person name="Tanasupawat S."/>
            <person name="Kudo T."/>
            <person name="Yuki M."/>
            <person name="Ohkuma M."/>
        </authorList>
    </citation>
    <scope>NUCLEOTIDE SEQUENCE [LARGE SCALE GENOMIC DNA]</scope>
    <source>
        <strain evidence="2 3">JCM 16909</strain>
    </source>
</reference>
<dbReference type="EMBL" id="VDGT01000020">
    <property type="protein sequence ID" value="TNM26818.1"/>
    <property type="molecule type" value="Genomic_DNA"/>
</dbReference>
<dbReference type="RefSeq" id="WP_139648217.1">
    <property type="nucleotide sequence ID" value="NZ_BAAAZS010000099.1"/>
</dbReference>
<dbReference type="InterPro" id="IPR011009">
    <property type="entry name" value="Kinase-like_dom_sf"/>
</dbReference>
<evidence type="ECO:0000259" key="1">
    <source>
        <dbReference type="Pfam" id="PF01636"/>
    </source>
</evidence>
<dbReference type="Proteomes" id="UP000311713">
    <property type="component" value="Unassembled WGS sequence"/>
</dbReference>